<dbReference type="VEuPathDB" id="VectorBase:LDEU009946"/>
<keyword evidence="2" id="KW-0547">Nucleotide-binding</keyword>
<dbReference type="GO" id="GO:0034663">
    <property type="term" value="C:endoplasmic reticulum chaperone complex"/>
    <property type="evidence" value="ECO:0007669"/>
    <property type="project" value="TreeGrafter"/>
</dbReference>
<keyword evidence="4" id="KW-0346">Stress response</keyword>
<dbReference type="AlphaFoldDB" id="A0A443S3N8"/>
<keyword evidence="3" id="KW-0067">ATP-binding</keyword>
<protein>
    <submittedName>
        <fullName evidence="4">Spermatid-specific heat shock protein 70-like protein</fullName>
    </submittedName>
</protein>
<dbReference type="InterPro" id="IPR013126">
    <property type="entry name" value="Hsp_70_fam"/>
</dbReference>
<dbReference type="InterPro" id="IPR043129">
    <property type="entry name" value="ATPase_NBD"/>
</dbReference>
<dbReference type="SUPFAM" id="SSF53067">
    <property type="entry name" value="Actin-like ATPase domain"/>
    <property type="match status" value="1"/>
</dbReference>
<keyword evidence="5" id="KW-1185">Reference proteome</keyword>
<dbReference type="STRING" id="299467.A0A443S3N8"/>
<evidence type="ECO:0000313" key="5">
    <source>
        <dbReference type="Proteomes" id="UP000288716"/>
    </source>
</evidence>
<evidence type="ECO:0000256" key="3">
    <source>
        <dbReference type="ARBA" id="ARBA00022840"/>
    </source>
</evidence>
<evidence type="ECO:0000256" key="1">
    <source>
        <dbReference type="ARBA" id="ARBA00007381"/>
    </source>
</evidence>
<dbReference type="PANTHER" id="PTHR45639">
    <property type="entry name" value="HSC70CB, ISOFORM G-RELATED"/>
    <property type="match status" value="1"/>
</dbReference>
<evidence type="ECO:0000256" key="2">
    <source>
        <dbReference type="ARBA" id="ARBA00022741"/>
    </source>
</evidence>
<sequence length="88" mass="9832">MATPTENTIGIDLGTTHACVAVYRKGKIEILSNDYSERTTTSYVTFTEHKRLIAVETNAMVGEDPQNTVFDAKRRKLNDPTITAEKKN</sequence>
<evidence type="ECO:0000313" key="4">
    <source>
        <dbReference type="EMBL" id="RWS22094.1"/>
    </source>
</evidence>
<dbReference type="Gene3D" id="3.30.420.40">
    <property type="match status" value="1"/>
</dbReference>
<proteinExistence type="inferred from homology"/>
<gene>
    <name evidence="4" type="ORF">B4U80_00934</name>
</gene>
<dbReference type="OrthoDB" id="6511113at2759"/>
<dbReference type="PRINTS" id="PR00301">
    <property type="entry name" value="HEATSHOCK70"/>
</dbReference>
<dbReference type="GO" id="GO:0140662">
    <property type="term" value="F:ATP-dependent protein folding chaperone"/>
    <property type="evidence" value="ECO:0007669"/>
    <property type="project" value="InterPro"/>
</dbReference>
<dbReference type="PANTHER" id="PTHR45639:SF34">
    <property type="entry name" value="CHAPERONE PROTEIN DNAK"/>
    <property type="match status" value="1"/>
</dbReference>
<comment type="caution">
    <text evidence="4">The sequence shown here is derived from an EMBL/GenBank/DDBJ whole genome shotgun (WGS) entry which is preliminary data.</text>
</comment>
<reference evidence="4 5" key="1">
    <citation type="journal article" date="2018" name="Gigascience">
        <title>Genomes of trombidid mites reveal novel predicted allergens and laterally-transferred genes associated with secondary metabolism.</title>
        <authorList>
            <person name="Dong X."/>
            <person name="Chaisiri K."/>
            <person name="Xia D."/>
            <person name="Armstrong S.D."/>
            <person name="Fang Y."/>
            <person name="Donnelly M.J."/>
            <person name="Kadowaki T."/>
            <person name="McGarry J.W."/>
            <person name="Darby A.C."/>
            <person name="Makepeace B.L."/>
        </authorList>
    </citation>
    <scope>NUCLEOTIDE SEQUENCE [LARGE SCALE GENOMIC DNA]</scope>
    <source>
        <strain evidence="4">UoL-UT</strain>
    </source>
</reference>
<organism evidence="4 5">
    <name type="scientific">Leptotrombidium deliense</name>
    <dbReference type="NCBI Taxonomy" id="299467"/>
    <lineage>
        <taxon>Eukaryota</taxon>
        <taxon>Metazoa</taxon>
        <taxon>Ecdysozoa</taxon>
        <taxon>Arthropoda</taxon>
        <taxon>Chelicerata</taxon>
        <taxon>Arachnida</taxon>
        <taxon>Acari</taxon>
        <taxon>Acariformes</taxon>
        <taxon>Trombidiformes</taxon>
        <taxon>Prostigmata</taxon>
        <taxon>Anystina</taxon>
        <taxon>Parasitengona</taxon>
        <taxon>Trombiculoidea</taxon>
        <taxon>Trombiculidae</taxon>
        <taxon>Leptotrombidium</taxon>
    </lineage>
</organism>
<dbReference type="GO" id="GO:0005524">
    <property type="term" value="F:ATP binding"/>
    <property type="evidence" value="ECO:0007669"/>
    <property type="project" value="UniProtKB-KW"/>
</dbReference>
<accession>A0A443S3N8</accession>
<dbReference type="FunFam" id="3.30.420.40:FF:000028">
    <property type="entry name" value="heat shock 70 kDa protein-like"/>
    <property type="match status" value="1"/>
</dbReference>
<dbReference type="Pfam" id="PF00012">
    <property type="entry name" value="HSP70"/>
    <property type="match status" value="1"/>
</dbReference>
<comment type="similarity">
    <text evidence="1">Belongs to the heat shock protein 70 family.</text>
</comment>
<dbReference type="EMBL" id="NCKV01009854">
    <property type="protein sequence ID" value="RWS22094.1"/>
    <property type="molecule type" value="Genomic_DNA"/>
</dbReference>
<name>A0A443S3N8_9ACAR</name>
<dbReference type="GO" id="GO:0030968">
    <property type="term" value="P:endoplasmic reticulum unfolded protein response"/>
    <property type="evidence" value="ECO:0007669"/>
    <property type="project" value="TreeGrafter"/>
</dbReference>
<dbReference type="Proteomes" id="UP000288716">
    <property type="component" value="Unassembled WGS sequence"/>
</dbReference>